<reference evidence="8" key="1">
    <citation type="submission" date="2023-12" db="EMBL/GenBank/DDBJ databases">
        <title>Genome assembly of Anisodus tanguticus.</title>
        <authorList>
            <person name="Wang Y.-J."/>
        </authorList>
    </citation>
    <scope>NUCLEOTIDE SEQUENCE</scope>
    <source>
        <strain evidence="8">KB-2021</strain>
        <tissue evidence="8">Leaf</tissue>
    </source>
</reference>
<dbReference type="InterPro" id="IPR054099">
    <property type="entry name" value="PSII_PsbQ_pln"/>
</dbReference>
<evidence type="ECO:0000256" key="1">
    <source>
        <dbReference type="ARBA" id="ARBA00004334"/>
    </source>
</evidence>
<keyword evidence="4" id="KW-0809">Transit peptide</keyword>
<dbReference type="EMBL" id="JAVYJV010000009">
    <property type="protein sequence ID" value="KAK4362304.1"/>
    <property type="molecule type" value="Genomic_DNA"/>
</dbReference>
<evidence type="ECO:0000256" key="5">
    <source>
        <dbReference type="ARBA" id="ARBA00023078"/>
    </source>
</evidence>
<dbReference type="GO" id="GO:0009654">
    <property type="term" value="C:photosystem II oxygen evolving complex"/>
    <property type="evidence" value="ECO:0007669"/>
    <property type="project" value="InterPro"/>
</dbReference>
<accession>A0AAE1VIE3</accession>
<dbReference type="PANTHER" id="PTHR33399:SF6">
    <property type="entry name" value="PSBQ-LIKE PROTEIN 3, CHLOROPLASTIC"/>
    <property type="match status" value="1"/>
</dbReference>
<evidence type="ECO:0000313" key="8">
    <source>
        <dbReference type="EMBL" id="KAK4362304.1"/>
    </source>
</evidence>
<dbReference type="FunFam" id="1.20.120.290:FF:000004">
    <property type="entry name" value="Oxygen-evolving enhancer protein 3"/>
    <property type="match status" value="1"/>
</dbReference>
<evidence type="ECO:0000256" key="3">
    <source>
        <dbReference type="ARBA" id="ARBA00022640"/>
    </source>
</evidence>
<dbReference type="Pfam" id="PF05757">
    <property type="entry name" value="PsbQ"/>
    <property type="match status" value="1"/>
</dbReference>
<dbReference type="Gene3D" id="1.20.120.290">
    <property type="entry name" value="Oxygen-evolving enhancer protein 3 (PsbQ), four-helix up-down bundle"/>
    <property type="match status" value="1"/>
</dbReference>
<dbReference type="GO" id="GO:0019898">
    <property type="term" value="C:extrinsic component of membrane"/>
    <property type="evidence" value="ECO:0007669"/>
    <property type="project" value="InterPro"/>
</dbReference>
<comment type="subcellular location">
    <subcellularLocation>
        <location evidence="1">Plastid</location>
        <location evidence="1">Chloroplast thylakoid membrane</location>
    </subcellularLocation>
</comment>
<dbReference type="GO" id="GO:0009535">
    <property type="term" value="C:chloroplast thylakoid membrane"/>
    <property type="evidence" value="ECO:0007669"/>
    <property type="project" value="UniProtKB-SubCell"/>
</dbReference>
<protein>
    <recommendedName>
        <fullName evidence="10">PsbQ-like protein 3, chloroplastic</fullName>
    </recommendedName>
</protein>
<organism evidence="8 9">
    <name type="scientific">Anisodus tanguticus</name>
    <dbReference type="NCBI Taxonomy" id="243964"/>
    <lineage>
        <taxon>Eukaryota</taxon>
        <taxon>Viridiplantae</taxon>
        <taxon>Streptophyta</taxon>
        <taxon>Embryophyta</taxon>
        <taxon>Tracheophyta</taxon>
        <taxon>Spermatophyta</taxon>
        <taxon>Magnoliopsida</taxon>
        <taxon>eudicotyledons</taxon>
        <taxon>Gunneridae</taxon>
        <taxon>Pentapetalae</taxon>
        <taxon>asterids</taxon>
        <taxon>lamiids</taxon>
        <taxon>Solanales</taxon>
        <taxon>Solanaceae</taxon>
        <taxon>Solanoideae</taxon>
        <taxon>Hyoscyameae</taxon>
        <taxon>Anisodus</taxon>
    </lineage>
</organism>
<keyword evidence="3" id="KW-0934">Plastid</keyword>
<dbReference type="SUPFAM" id="SSF101112">
    <property type="entry name" value="Oxygen-evolving enhancer protein 3"/>
    <property type="match status" value="1"/>
</dbReference>
<evidence type="ECO:0000256" key="2">
    <source>
        <dbReference type="ARBA" id="ARBA00022528"/>
    </source>
</evidence>
<evidence type="ECO:0008006" key="10">
    <source>
        <dbReference type="Google" id="ProtNLM"/>
    </source>
</evidence>
<dbReference type="InterPro" id="IPR008797">
    <property type="entry name" value="PSII_PsbQ"/>
</dbReference>
<evidence type="ECO:0000256" key="6">
    <source>
        <dbReference type="ARBA" id="ARBA00023136"/>
    </source>
</evidence>
<gene>
    <name evidence="8" type="ORF">RND71_017545</name>
</gene>
<keyword evidence="5" id="KW-0793">Thylakoid</keyword>
<keyword evidence="9" id="KW-1185">Reference proteome</keyword>
<dbReference type="PANTHER" id="PTHR33399">
    <property type="entry name" value="OXYGEN-EVOLVING ENHANCER PROTEIN 3-1, CHLOROPLASTIC"/>
    <property type="match status" value="1"/>
</dbReference>
<evidence type="ECO:0000313" key="9">
    <source>
        <dbReference type="Proteomes" id="UP001291623"/>
    </source>
</evidence>
<evidence type="ECO:0000256" key="4">
    <source>
        <dbReference type="ARBA" id="ARBA00022946"/>
    </source>
</evidence>
<evidence type="ECO:0000256" key="7">
    <source>
        <dbReference type="ARBA" id="ARBA00035649"/>
    </source>
</evidence>
<dbReference type="GO" id="GO:0009767">
    <property type="term" value="P:photosynthetic electron transport chain"/>
    <property type="evidence" value="ECO:0007669"/>
    <property type="project" value="TreeGrafter"/>
</dbReference>
<dbReference type="InterPro" id="IPR023222">
    <property type="entry name" value="PsbQ-like_dom_sf"/>
</dbReference>
<sequence>MALLPLVQKPNQPLIPFSFSNPNNPITLNKTNFTRRTGLILVPTSFILLSSQSANAFDFRITVPDQTLEEAENGIQRHALSLLQVKELLEEESWKEAQKALRKSSALLKQDIYTIIQAKPGKQRPELRKMYSILFNTVSRMDFAARDKDVPRVWECYDNIVLELNNLLSRLR</sequence>
<keyword evidence="6" id="KW-0472">Membrane</keyword>
<proteinExistence type="inferred from homology"/>
<name>A0AAE1VIE3_9SOLA</name>
<dbReference type="Proteomes" id="UP001291623">
    <property type="component" value="Unassembled WGS sequence"/>
</dbReference>
<comment type="caution">
    <text evidence="8">The sequence shown here is derived from an EMBL/GenBank/DDBJ whole genome shotgun (WGS) entry which is preliminary data.</text>
</comment>
<dbReference type="GO" id="GO:0005509">
    <property type="term" value="F:calcium ion binding"/>
    <property type="evidence" value="ECO:0007669"/>
    <property type="project" value="InterPro"/>
</dbReference>
<comment type="similarity">
    <text evidence="7">Belongs to the PsbQ family.</text>
</comment>
<keyword evidence="2" id="KW-0150">Chloroplast</keyword>
<dbReference type="AlphaFoldDB" id="A0AAE1VIE3"/>